<comment type="similarity">
    <text evidence="1">Belongs to the PPR family. P subfamily.</text>
</comment>
<evidence type="ECO:0000313" key="6">
    <source>
        <dbReference type="Proteomes" id="UP001642360"/>
    </source>
</evidence>
<feature type="repeat" description="PPR" evidence="3">
    <location>
        <begin position="627"/>
        <end position="661"/>
    </location>
</feature>
<dbReference type="Proteomes" id="UP001642360">
    <property type="component" value="Unassembled WGS sequence"/>
</dbReference>
<evidence type="ECO:0000313" key="5">
    <source>
        <dbReference type="EMBL" id="CAK9186072.1"/>
    </source>
</evidence>
<feature type="repeat" description="PPR" evidence="3">
    <location>
        <begin position="1082"/>
        <end position="1116"/>
    </location>
</feature>
<reference evidence="5 6" key="1">
    <citation type="submission" date="2024-02" db="EMBL/GenBank/DDBJ databases">
        <authorList>
            <person name="Vignale AGUSTIN F."/>
            <person name="Sosa J E."/>
            <person name="Modenutti C."/>
        </authorList>
    </citation>
    <scope>NUCLEOTIDE SEQUENCE [LARGE SCALE GENOMIC DNA]</scope>
</reference>
<feature type="repeat" description="PPR" evidence="3">
    <location>
        <begin position="211"/>
        <end position="245"/>
    </location>
</feature>
<comment type="caution">
    <text evidence="5">The sequence shown here is derived from an EMBL/GenBank/DDBJ whole genome shotgun (WGS) entry which is preliminary data.</text>
</comment>
<dbReference type="InterPro" id="IPR011990">
    <property type="entry name" value="TPR-like_helical_dom_sf"/>
</dbReference>
<keyword evidence="6" id="KW-1185">Reference proteome</keyword>
<evidence type="ECO:0000256" key="3">
    <source>
        <dbReference type="PROSITE-ProRule" id="PRU00708"/>
    </source>
</evidence>
<feature type="domain" description="Pentatricopeptide repeat-containing protein-mitochondrial" evidence="4">
    <location>
        <begin position="960"/>
        <end position="1070"/>
    </location>
</feature>
<dbReference type="Pfam" id="PF13041">
    <property type="entry name" value="PPR_2"/>
    <property type="match status" value="3"/>
</dbReference>
<dbReference type="Pfam" id="PF23276">
    <property type="entry name" value="TPR_24"/>
    <property type="match status" value="1"/>
</dbReference>
<evidence type="ECO:0000256" key="1">
    <source>
        <dbReference type="ARBA" id="ARBA00007626"/>
    </source>
</evidence>
<keyword evidence="2" id="KW-0677">Repeat</keyword>
<dbReference type="Pfam" id="PF01535">
    <property type="entry name" value="PPR"/>
    <property type="match status" value="4"/>
</dbReference>
<dbReference type="Pfam" id="PF12854">
    <property type="entry name" value="PPR_1"/>
    <property type="match status" value="1"/>
</dbReference>
<feature type="repeat" description="PPR" evidence="3">
    <location>
        <begin position="1152"/>
        <end position="1186"/>
    </location>
</feature>
<dbReference type="PANTHER" id="PTHR46128">
    <property type="entry name" value="MITOCHONDRIAL GROUP I INTRON SPLICING FACTOR CCM1"/>
    <property type="match status" value="1"/>
</dbReference>
<evidence type="ECO:0000259" key="4">
    <source>
        <dbReference type="Pfam" id="PF23276"/>
    </source>
</evidence>
<feature type="repeat" description="PPR" evidence="3">
    <location>
        <begin position="456"/>
        <end position="490"/>
    </location>
</feature>
<protein>
    <recommendedName>
        <fullName evidence="4">Pentatricopeptide repeat-containing protein-mitochondrial domain-containing protein</fullName>
    </recommendedName>
</protein>
<evidence type="ECO:0000256" key="2">
    <source>
        <dbReference type="ARBA" id="ARBA00022737"/>
    </source>
</evidence>
<sequence length="1268" mass="144533">MRRTRTSTTAFSSRMLQILFSLQPHKLQIKQVYSIFSFSPIKYHFSTKCLEEPQSSSSSSCPTHKTNDQHVDISSIDFSGIAKSVILRCSHHWDNKVETFDNSSLKDYLLKLSNLSPETIRRFWRVSELKRQDVLEILLGFDYNSGKFEFEAEKVESLWGIFKWASKQSGDFEHLPQSCKLMASMLVQVGLFRDVEFLLSTMENRGLVLDNHEIFSKLIEGYVSDIELDRAISAYDRMRGLGLVPSFLCYCNLLKFSVQRNETQLTYRVCLDMLEIGLGMGIVEKGIYEDVIKLLCRDGKVQDARNLFKKTITLGMVPSNVVINIIASGYCEKKDYDDLLNFFVEMKSAPDVVVGNKIIFSLCRNLGTERADLFMQEFEHLGFCPDEITFGILIGWSCREGKLKNAFIYLSEVLARCLKPHTYTYNALISGVFKEGMWKHARDILHDMDERGIAPDISTCRVLLAGYCKARQFDEVNVTVNDMVDRGLIQLSSIEDPLSKALLSLGLNPLTVKVRRDNNVGFSKPEFFDNLGNGLYLETDLDEYEKTMTAVLDNAMVPCFNSLLLTDCAVGNLKTAAVMVDELARWGQDLSLLAFSTLMKGLRASHCSVKPLTWFLDKVPKSIDQLDQETLNLLVQAHCKQGLTYKAMVIFNEMLRSHLEIENDTYTSLLLGLCKKRNLKGLIDCWELARGDKWLPQIKDCKALLGCLCQKKMLKEALELFETLLVAYPHMLLDSCPAFLKITCDTGFTSAAHVLVDELLKRGCILNCMAYSHLIKSFCKEKRFIEAFMMLDIMLAKNLAPPLDASVLLIPHLCRAGKLEQAAVLKEMGLREQPSDLRSFYCILMSGFFKKGMVGEVAKLFQDMLSKGLPPDDEVYNTLVQGYCKARSFWKVRELLGVMIKKNLSISISSYRNLVRLMCMEGRASFAFSIKELMLKESNLPYIVVYNILIFYLFLSGNRLLVDSLLDELQQKGLQVNGVTYNFVVHGFCCSKAMSRSLQYLTSMIREEFRPSDRNLRAVVSRLCCDGELVKAQELSREMESRGWVHGSTIQKCIVEGLLTCGKLQEAMDFLERMEQKGLNPDNINYDHLIKRICWCGRQDKAVHLLDVMLKKGNIPHPTSYDTVIQGFCKCLRLDQALDFLTEMLERNLKPTFDTWNTLIFHFCENGHTAEAEKLLNSMVQIGESPSREMYCFVINRYSFENNLGKASKVLETMQQNGYEPDFETHWTLISSLSNTRGKDNGNNSNHFLSRLLSESGFSRKDPMVKLR</sequence>
<feature type="repeat" description="PPR" evidence="3">
    <location>
        <begin position="1047"/>
        <end position="1081"/>
    </location>
</feature>
<dbReference type="Pfam" id="PF13812">
    <property type="entry name" value="PPR_3"/>
    <property type="match status" value="1"/>
</dbReference>
<feature type="repeat" description="PPR" evidence="3">
    <location>
        <begin position="977"/>
        <end position="1011"/>
    </location>
</feature>
<feature type="repeat" description="PPR" evidence="3">
    <location>
        <begin position="1187"/>
        <end position="1221"/>
    </location>
</feature>
<feature type="repeat" description="PPR" evidence="3">
    <location>
        <begin position="767"/>
        <end position="801"/>
    </location>
</feature>
<dbReference type="AlphaFoldDB" id="A0ABC8UYQ0"/>
<accession>A0ABC8UYQ0</accession>
<dbReference type="InterPro" id="IPR002885">
    <property type="entry name" value="PPR_rpt"/>
</dbReference>
<dbReference type="EMBL" id="CAUOFW020009501">
    <property type="protein sequence ID" value="CAK9186072.1"/>
    <property type="molecule type" value="Genomic_DNA"/>
</dbReference>
<feature type="repeat" description="PPR" evidence="3">
    <location>
        <begin position="1117"/>
        <end position="1151"/>
    </location>
</feature>
<dbReference type="PROSITE" id="PS51375">
    <property type="entry name" value="PPR"/>
    <property type="match status" value="14"/>
</dbReference>
<dbReference type="InterPro" id="IPR057027">
    <property type="entry name" value="TPR_mt"/>
</dbReference>
<organism evidence="5 6">
    <name type="scientific">Ilex paraguariensis</name>
    <name type="common">yerba mate</name>
    <dbReference type="NCBI Taxonomy" id="185542"/>
    <lineage>
        <taxon>Eukaryota</taxon>
        <taxon>Viridiplantae</taxon>
        <taxon>Streptophyta</taxon>
        <taxon>Embryophyta</taxon>
        <taxon>Tracheophyta</taxon>
        <taxon>Spermatophyta</taxon>
        <taxon>Magnoliopsida</taxon>
        <taxon>eudicotyledons</taxon>
        <taxon>Gunneridae</taxon>
        <taxon>Pentapetalae</taxon>
        <taxon>asterids</taxon>
        <taxon>campanulids</taxon>
        <taxon>Aquifoliales</taxon>
        <taxon>Aquifoliaceae</taxon>
        <taxon>Ilex</taxon>
    </lineage>
</organism>
<dbReference type="NCBIfam" id="TIGR00756">
    <property type="entry name" value="PPR"/>
    <property type="match status" value="8"/>
</dbReference>
<feature type="repeat" description="PPR" evidence="3">
    <location>
        <begin position="837"/>
        <end position="871"/>
    </location>
</feature>
<proteinExistence type="inferred from homology"/>
<feature type="repeat" description="PPR" evidence="3">
    <location>
        <begin position="284"/>
        <end position="318"/>
    </location>
</feature>
<feature type="repeat" description="PPR" evidence="3">
    <location>
        <begin position="421"/>
        <end position="455"/>
    </location>
</feature>
<dbReference type="InterPro" id="IPR050872">
    <property type="entry name" value="PPR_P_subfamily"/>
</dbReference>
<gene>
    <name evidence="5" type="ORF">ILEXP_LOCUS56551</name>
</gene>
<dbReference type="PANTHER" id="PTHR46128:SF211">
    <property type="entry name" value="PENTACOTRIPEPTIDE-REPEAT REGION OF PRORP DOMAIN-CONTAINING PROTEIN"/>
    <property type="match status" value="1"/>
</dbReference>
<feature type="repeat" description="PPR" evidence="3">
    <location>
        <begin position="872"/>
        <end position="906"/>
    </location>
</feature>
<dbReference type="Gene3D" id="1.25.40.10">
    <property type="entry name" value="Tetratricopeptide repeat domain"/>
    <property type="match status" value="7"/>
</dbReference>
<name>A0ABC8UYQ0_9AQUA</name>